<dbReference type="AlphaFoldDB" id="A0A9W8E420"/>
<evidence type="ECO:0000256" key="1">
    <source>
        <dbReference type="SAM" id="SignalP"/>
    </source>
</evidence>
<evidence type="ECO:0000313" key="3">
    <source>
        <dbReference type="Proteomes" id="UP001150925"/>
    </source>
</evidence>
<evidence type="ECO:0000313" key="2">
    <source>
        <dbReference type="EMBL" id="KAJ1966807.1"/>
    </source>
</evidence>
<feature type="chain" id="PRO_5040879624" evidence="1">
    <location>
        <begin position="25"/>
        <end position="109"/>
    </location>
</feature>
<dbReference type="EMBL" id="JANBPY010000448">
    <property type="protein sequence ID" value="KAJ1966807.1"/>
    <property type="molecule type" value="Genomic_DNA"/>
</dbReference>
<protein>
    <submittedName>
        <fullName evidence="2">Uncharacterized protein</fullName>
    </submittedName>
</protein>
<reference evidence="2" key="1">
    <citation type="submission" date="2022-07" db="EMBL/GenBank/DDBJ databases">
        <title>Phylogenomic reconstructions and comparative analyses of Kickxellomycotina fungi.</title>
        <authorList>
            <person name="Reynolds N.K."/>
            <person name="Stajich J.E."/>
            <person name="Barry K."/>
            <person name="Grigoriev I.V."/>
            <person name="Crous P."/>
            <person name="Smith M.E."/>
        </authorList>
    </citation>
    <scope>NUCLEOTIDE SEQUENCE</scope>
    <source>
        <strain evidence="2">RSA 1196</strain>
    </source>
</reference>
<feature type="signal peptide" evidence="1">
    <location>
        <begin position="1"/>
        <end position="24"/>
    </location>
</feature>
<keyword evidence="1" id="KW-0732">Signal</keyword>
<proteinExistence type="predicted"/>
<dbReference type="Proteomes" id="UP001150925">
    <property type="component" value="Unassembled WGS sequence"/>
</dbReference>
<keyword evidence="3" id="KW-1185">Reference proteome</keyword>
<name>A0A9W8E420_9FUNG</name>
<comment type="caution">
    <text evidence="2">The sequence shown here is derived from an EMBL/GenBank/DDBJ whole genome shotgun (WGS) entry which is preliminary data.</text>
</comment>
<organism evidence="2 3">
    <name type="scientific">Dispira parvispora</name>
    <dbReference type="NCBI Taxonomy" id="1520584"/>
    <lineage>
        <taxon>Eukaryota</taxon>
        <taxon>Fungi</taxon>
        <taxon>Fungi incertae sedis</taxon>
        <taxon>Zoopagomycota</taxon>
        <taxon>Kickxellomycotina</taxon>
        <taxon>Dimargaritomycetes</taxon>
        <taxon>Dimargaritales</taxon>
        <taxon>Dimargaritaceae</taxon>
        <taxon>Dispira</taxon>
    </lineage>
</organism>
<dbReference type="OrthoDB" id="5678948at2759"/>
<sequence>MLGNVGLLAPLTFAILLLVALVSTKELKCLSPSERGPDQATYTIKLKEGISIEVVTSIIEKGVNCSGGTVTKVDPSTNVVSAIFPKKYRIELENMDDVVQNIDESDMVI</sequence>
<accession>A0A9W8E420</accession>
<gene>
    <name evidence="2" type="ORF">IWQ62_002235</name>
</gene>